<accession>A0ABW5QV30</accession>
<keyword evidence="1" id="KW-1133">Transmembrane helix</keyword>
<proteinExistence type="predicted"/>
<evidence type="ECO:0008006" key="4">
    <source>
        <dbReference type="Google" id="ProtNLM"/>
    </source>
</evidence>
<dbReference type="RefSeq" id="WP_379270716.1">
    <property type="nucleotide sequence ID" value="NZ_JBHUGT010000010.1"/>
</dbReference>
<feature type="transmembrane region" description="Helical" evidence="1">
    <location>
        <begin position="152"/>
        <end position="174"/>
    </location>
</feature>
<organism evidence="2 3">
    <name type="scientific">Paenibacillus thailandensis</name>
    <dbReference type="NCBI Taxonomy" id="393250"/>
    <lineage>
        <taxon>Bacteria</taxon>
        <taxon>Bacillati</taxon>
        <taxon>Bacillota</taxon>
        <taxon>Bacilli</taxon>
        <taxon>Bacillales</taxon>
        <taxon>Paenibacillaceae</taxon>
        <taxon>Paenibacillus</taxon>
    </lineage>
</organism>
<dbReference type="EMBL" id="JBHUMY010000006">
    <property type="protein sequence ID" value="MFD2660048.1"/>
    <property type="molecule type" value="Genomic_DNA"/>
</dbReference>
<comment type="caution">
    <text evidence="2">The sequence shown here is derived from an EMBL/GenBank/DDBJ whole genome shotgun (WGS) entry which is preliminary data.</text>
</comment>
<sequence>MTNGKAMRSEEPIKSIVLPAKTRRFKPFAIALAIAGVFFVLYPALRPFSDEAALQGAIAFASQEWVVSHVLAIFAFILVTFGFYGLYLYVQGTAGERLARKGLVFSYAGTGLTLPYYGAEIFGLRAIGQEAIRQNSDALLNLANHVRFGPGFVLIVTGLLLLAAGSAMIAIAVWKSRMTPKWSGLPLAAGFLLFLPQYMAGQPLRIVHGLLLATGCFWIAVVVWRQKQDRR</sequence>
<keyword evidence="1" id="KW-0812">Transmembrane</keyword>
<feature type="transmembrane region" description="Helical" evidence="1">
    <location>
        <begin position="206"/>
        <end position="224"/>
    </location>
</feature>
<reference evidence="3" key="1">
    <citation type="journal article" date="2019" name="Int. J. Syst. Evol. Microbiol.">
        <title>The Global Catalogue of Microorganisms (GCM) 10K type strain sequencing project: providing services to taxonomists for standard genome sequencing and annotation.</title>
        <authorList>
            <consortium name="The Broad Institute Genomics Platform"/>
            <consortium name="The Broad Institute Genome Sequencing Center for Infectious Disease"/>
            <person name="Wu L."/>
            <person name="Ma J."/>
        </authorList>
    </citation>
    <scope>NUCLEOTIDE SEQUENCE [LARGE SCALE GENOMIC DNA]</scope>
    <source>
        <strain evidence="3">TISTR 1827</strain>
    </source>
</reference>
<dbReference type="Proteomes" id="UP001597493">
    <property type="component" value="Unassembled WGS sequence"/>
</dbReference>
<evidence type="ECO:0000313" key="2">
    <source>
        <dbReference type="EMBL" id="MFD2660048.1"/>
    </source>
</evidence>
<feature type="transmembrane region" description="Helical" evidence="1">
    <location>
        <begin position="65"/>
        <end position="90"/>
    </location>
</feature>
<feature type="transmembrane region" description="Helical" evidence="1">
    <location>
        <begin position="28"/>
        <end position="45"/>
    </location>
</feature>
<evidence type="ECO:0000256" key="1">
    <source>
        <dbReference type="SAM" id="Phobius"/>
    </source>
</evidence>
<evidence type="ECO:0000313" key="3">
    <source>
        <dbReference type="Proteomes" id="UP001597493"/>
    </source>
</evidence>
<keyword evidence="1" id="KW-0472">Membrane</keyword>
<feature type="transmembrane region" description="Helical" evidence="1">
    <location>
        <begin position="102"/>
        <end position="119"/>
    </location>
</feature>
<keyword evidence="3" id="KW-1185">Reference proteome</keyword>
<protein>
    <recommendedName>
        <fullName evidence="4">DUF4386 family protein</fullName>
    </recommendedName>
</protein>
<gene>
    <name evidence="2" type="ORF">ACFSW5_07165</name>
</gene>
<feature type="transmembrane region" description="Helical" evidence="1">
    <location>
        <begin position="181"/>
        <end position="200"/>
    </location>
</feature>
<name>A0ABW5QV30_9BACL</name>